<accession>A0AAI9SWG3</accession>
<dbReference type="GeneID" id="73380397"/>
<dbReference type="EMBL" id="JAHUZD010000103">
    <property type="protein sequence ID" value="KAI3404383.2"/>
    <property type="molecule type" value="Genomic_DNA"/>
</dbReference>
<dbReference type="AlphaFoldDB" id="A0AAI9SWG3"/>
<keyword evidence="6" id="KW-1185">Reference proteome</keyword>
<dbReference type="Gene3D" id="6.10.250.1770">
    <property type="match status" value="1"/>
</dbReference>
<name>A0AAI9SWG3_9ASCO</name>
<feature type="domain" description="Rrp7 RRM-like N-terminal" evidence="4">
    <location>
        <begin position="6"/>
        <end position="173"/>
    </location>
</feature>
<dbReference type="GO" id="GO:0032545">
    <property type="term" value="C:CURI complex"/>
    <property type="evidence" value="ECO:0007669"/>
    <property type="project" value="TreeGrafter"/>
</dbReference>
<dbReference type="PANTHER" id="PTHR13191">
    <property type="entry name" value="RIBOSOMAL RNA PROCESSING PROTEIN 7-RELATED"/>
    <property type="match status" value="1"/>
</dbReference>
<dbReference type="Proteomes" id="UP001202479">
    <property type="component" value="Unassembled WGS sequence"/>
</dbReference>
<dbReference type="InterPro" id="IPR040447">
    <property type="entry name" value="RRM_Rrp7"/>
</dbReference>
<evidence type="ECO:0000313" key="5">
    <source>
        <dbReference type="EMBL" id="KAI3404383.2"/>
    </source>
</evidence>
<dbReference type="RefSeq" id="XP_049180128.1">
    <property type="nucleotide sequence ID" value="XM_049324045.1"/>
</dbReference>
<evidence type="ECO:0000256" key="2">
    <source>
        <dbReference type="SAM" id="Coils"/>
    </source>
</evidence>
<feature type="coiled-coil region" evidence="2">
    <location>
        <begin position="174"/>
        <end position="201"/>
    </location>
</feature>
<evidence type="ECO:0008006" key="7">
    <source>
        <dbReference type="Google" id="ProtNLM"/>
    </source>
</evidence>
<dbReference type="InterPro" id="IPR024326">
    <property type="entry name" value="RRP7_C"/>
</dbReference>
<dbReference type="CDD" id="cd12950">
    <property type="entry name" value="RRP7_Rrp7p"/>
    <property type="match status" value="1"/>
</dbReference>
<reference evidence="5" key="1">
    <citation type="journal article" date="2022" name="DNA Res.">
        <title>Genome analysis of five recently described species of the CUG-Ser clade uncovers Candida theae as a new hybrid lineage with pathogenic potential in the Candida parapsilosis species complex.</title>
        <authorList>
            <person name="Mixao V."/>
            <person name="Del Olmo V."/>
            <person name="Hegedusova E."/>
            <person name="Saus E."/>
            <person name="Pryszcz L."/>
            <person name="Cillingova A."/>
            <person name="Nosek J."/>
            <person name="Gabaldon T."/>
        </authorList>
    </citation>
    <scope>NUCLEOTIDE SEQUENCE</scope>
    <source>
        <strain evidence="5">CBS 10844</strain>
    </source>
</reference>
<dbReference type="InterPro" id="IPR040446">
    <property type="entry name" value="RRP7"/>
</dbReference>
<feature type="coiled-coil region" evidence="2">
    <location>
        <begin position="235"/>
        <end position="292"/>
    </location>
</feature>
<feature type="domain" description="Ribosomal RNA-processing protein 7 C-terminal" evidence="3">
    <location>
        <begin position="176"/>
        <end position="298"/>
    </location>
</feature>
<dbReference type="Pfam" id="PF17799">
    <property type="entry name" value="RRM_Rrp7"/>
    <property type="match status" value="1"/>
</dbReference>
<evidence type="ECO:0000313" key="6">
    <source>
        <dbReference type="Proteomes" id="UP001202479"/>
    </source>
</evidence>
<keyword evidence="2" id="KW-0175">Coiled coil</keyword>
<dbReference type="GO" id="GO:0006364">
    <property type="term" value="P:rRNA processing"/>
    <property type="evidence" value="ECO:0007669"/>
    <property type="project" value="TreeGrafter"/>
</dbReference>
<protein>
    <recommendedName>
        <fullName evidence="7">Ribosomal RNA-processing protein 7 C-terminal domain-containing protein</fullName>
    </recommendedName>
</protein>
<sequence>MGQLLEIKGFYVLPVTIEDCNSKHYIYFKKHDVKNSGNDGGGGDGSHRSLFMCNLPILSDLATIRKYFQSVALGATIENYTESYLTSCEEDAWVNLSKLTSDLSANTIDEVASRLPKNSAIVTFIDKASFQLAFNALKKLSLSSSSSSSFSSPPLSQSIWPIKFVSSSYYLTQYQSLMLDNEKLSEQVAQALSDFDRAEKESIENLQAQANLVDEDGFTLVVGSHRKTKAGVLGKQKLTKTIESEKAQKKSKKNEKPDFYRFQLRQRKKEEMNELLNKFKADQEKVRLMREKKRFRPY</sequence>
<dbReference type="Pfam" id="PF12923">
    <property type="entry name" value="RRP7"/>
    <property type="match status" value="1"/>
</dbReference>
<comment type="caution">
    <text evidence="5">The sequence shown here is derived from an EMBL/GenBank/DDBJ whole genome shotgun (WGS) entry which is preliminary data.</text>
</comment>
<evidence type="ECO:0000259" key="3">
    <source>
        <dbReference type="Pfam" id="PF12923"/>
    </source>
</evidence>
<organism evidence="5 6">
    <name type="scientific">Candida oxycetoniae</name>
    <dbReference type="NCBI Taxonomy" id="497107"/>
    <lineage>
        <taxon>Eukaryota</taxon>
        <taxon>Fungi</taxon>
        <taxon>Dikarya</taxon>
        <taxon>Ascomycota</taxon>
        <taxon>Saccharomycotina</taxon>
        <taxon>Pichiomycetes</taxon>
        <taxon>Debaryomycetaceae</taxon>
        <taxon>Candida/Lodderomyces clade</taxon>
        <taxon>Candida</taxon>
    </lineage>
</organism>
<evidence type="ECO:0000256" key="1">
    <source>
        <dbReference type="ARBA" id="ARBA00006110"/>
    </source>
</evidence>
<proteinExistence type="inferred from homology"/>
<dbReference type="GO" id="GO:0000028">
    <property type="term" value="P:ribosomal small subunit assembly"/>
    <property type="evidence" value="ECO:0007669"/>
    <property type="project" value="TreeGrafter"/>
</dbReference>
<dbReference type="GO" id="GO:0034456">
    <property type="term" value="C:UTP-C complex"/>
    <property type="evidence" value="ECO:0007669"/>
    <property type="project" value="TreeGrafter"/>
</dbReference>
<gene>
    <name evidence="5" type="ORF">KGF56_002780</name>
</gene>
<evidence type="ECO:0000259" key="4">
    <source>
        <dbReference type="Pfam" id="PF17799"/>
    </source>
</evidence>
<dbReference type="PANTHER" id="PTHR13191:SF0">
    <property type="entry name" value="RIBOSOMAL RNA-PROCESSING PROTEIN 7 HOMOLOG A-RELATED"/>
    <property type="match status" value="1"/>
</dbReference>
<comment type="similarity">
    <text evidence="1">Belongs to the RRP7 family.</text>
</comment>